<feature type="compositionally biased region" description="Gly residues" evidence="2">
    <location>
        <begin position="565"/>
        <end position="576"/>
    </location>
</feature>
<evidence type="ECO:0000256" key="1">
    <source>
        <dbReference type="SAM" id="Coils"/>
    </source>
</evidence>
<comment type="caution">
    <text evidence="3">The sequence shown here is derived from an EMBL/GenBank/DDBJ whole genome shotgun (WGS) entry which is preliminary data.</text>
</comment>
<feature type="compositionally biased region" description="Low complexity" evidence="2">
    <location>
        <begin position="186"/>
        <end position="206"/>
    </location>
</feature>
<gene>
    <name evidence="3" type="ORF">HYH02_010053</name>
</gene>
<dbReference type="OrthoDB" id="552046at2759"/>
<feature type="compositionally biased region" description="Low complexity" evidence="2">
    <location>
        <begin position="577"/>
        <end position="593"/>
    </location>
</feature>
<dbReference type="AlphaFoldDB" id="A0A835W8E2"/>
<proteinExistence type="predicted"/>
<feature type="compositionally biased region" description="Low complexity" evidence="2">
    <location>
        <begin position="873"/>
        <end position="905"/>
    </location>
</feature>
<feature type="compositionally biased region" description="Low complexity" evidence="2">
    <location>
        <begin position="144"/>
        <end position="153"/>
    </location>
</feature>
<feature type="compositionally biased region" description="Gly residues" evidence="2">
    <location>
        <begin position="860"/>
        <end position="872"/>
    </location>
</feature>
<feature type="compositionally biased region" description="Polar residues" evidence="2">
    <location>
        <begin position="129"/>
        <end position="139"/>
    </location>
</feature>
<dbReference type="EMBL" id="JAEHOD010000036">
    <property type="protein sequence ID" value="KAG2441209.1"/>
    <property type="molecule type" value="Genomic_DNA"/>
</dbReference>
<protein>
    <submittedName>
        <fullName evidence="3">Uncharacterized protein</fullName>
    </submittedName>
</protein>
<feature type="region of interest" description="Disordered" evidence="2">
    <location>
        <begin position="565"/>
        <end position="634"/>
    </location>
</feature>
<feature type="region of interest" description="Disordered" evidence="2">
    <location>
        <begin position="1"/>
        <end position="274"/>
    </location>
</feature>
<accession>A0A835W8E2</accession>
<feature type="compositionally biased region" description="Low complexity" evidence="2">
    <location>
        <begin position="219"/>
        <end position="248"/>
    </location>
</feature>
<sequence length="980" mass="96308">MRPVGPTIAGAASSSEANIDMLGAKQPQKKPAASSSYQRHGTVNKRADAGTAATVPGASCDVSSATPEHGGTVLARRGCSLVAPPSSGDVAATDRPGSEPPAARHLAAEADSPGPEAGASMPSKGGTGVQSRQQRSTGSLRHPAAAWDADAAAPRTSDQAQDGAGATPAASATCGADGVEGDDKAAAAAAADGEAAGLGAGDVAEVAPEDGETQQQQPSAAAADGSSAGGASTRSAAAAPVEPGSGSEKAAEAEAAESSDGNPTDDGDADGDAAAAAAGAGAAAAGAGGGGGGTPFGGRLKLAGPDVVVPDGVRRDLGPYRVGEQYVMHPQLGAAPLLVLMVGTYLHEPTIIKRKGWGRRYSHFSNHFFRILGAPRSRLRPPGCEPYDKAVEARSSQQLTEALVVGFIEVCGVMNEKAKPADIAEAAQDFLTAMQLDIERQSAAWGCTCGKCGAPAFICFDGKTLSGALRKAWLGRGVGVKYGQWPREQLPPELRDILPPSTEVWVMPHTSARSRLSDADRYAVWEQLAERARALPCPRPPGPCPAAPAGAGAGSAGVGAGTTGAAPGGNGMGQGPNGRAVDGAAGPAAAAPAVKQEPEHGREPGPQQQGQLQRKRRKTGLAAQGELAAEPGSSVQLQLQQQLPQLPAAGRAVTPAPGPSDTAAQLLGAAAEMQAVAAALQAAQAAADGAAAAAGTARRAAEEARQAADQLRSAAEAFGRIGGPPDSAAAAMAAATAVKAEEADRMRADLQRDAAEAAERLREAEAVLREAQARATALAQLRGLLGPGAAGSEPQGAGPQPATAQQWQQPQQLQPHLLLQQAEPGGASAPGTLGSPDMTPAAAGAAAAAAPTAARPGRGLQAGTGGATGAGAGPSSSCGVSAAAAGSDTAPAGAPGAQQEQQQQQRGKRGRSGADKAPEQGWQRVRGATAAAGKAASAGASAGDAGGGAGQAGAADVAEAAGAAVAVVGAEDAIDLTEDD</sequence>
<feature type="region of interest" description="Disordered" evidence="2">
    <location>
        <begin position="785"/>
        <end position="956"/>
    </location>
</feature>
<evidence type="ECO:0000313" key="4">
    <source>
        <dbReference type="Proteomes" id="UP000613740"/>
    </source>
</evidence>
<reference evidence="3" key="1">
    <citation type="journal article" date="2020" name="bioRxiv">
        <title>Comparative genomics of Chlamydomonas.</title>
        <authorList>
            <person name="Craig R.J."/>
            <person name="Hasan A.R."/>
            <person name="Ness R.W."/>
            <person name="Keightley P.D."/>
        </authorList>
    </citation>
    <scope>NUCLEOTIDE SEQUENCE</scope>
    <source>
        <strain evidence="3">CCAP 11/173</strain>
    </source>
</reference>
<keyword evidence="1" id="KW-0175">Coiled coil</keyword>
<feature type="coiled-coil region" evidence="1">
    <location>
        <begin position="694"/>
        <end position="781"/>
    </location>
</feature>
<feature type="compositionally biased region" description="Low complexity" evidence="2">
    <location>
        <begin position="794"/>
        <end position="822"/>
    </location>
</feature>
<keyword evidence="4" id="KW-1185">Reference proteome</keyword>
<organism evidence="3 4">
    <name type="scientific">Chlamydomonas schloesseri</name>
    <dbReference type="NCBI Taxonomy" id="2026947"/>
    <lineage>
        <taxon>Eukaryota</taxon>
        <taxon>Viridiplantae</taxon>
        <taxon>Chlorophyta</taxon>
        <taxon>core chlorophytes</taxon>
        <taxon>Chlorophyceae</taxon>
        <taxon>CS clade</taxon>
        <taxon>Chlamydomonadales</taxon>
        <taxon>Chlamydomonadaceae</taxon>
        <taxon>Chlamydomonas</taxon>
    </lineage>
</organism>
<dbReference type="Proteomes" id="UP000613740">
    <property type="component" value="Unassembled WGS sequence"/>
</dbReference>
<evidence type="ECO:0000313" key="3">
    <source>
        <dbReference type="EMBL" id="KAG2441209.1"/>
    </source>
</evidence>
<name>A0A835W8E2_9CHLO</name>
<dbReference type="Gene3D" id="3.40.470.10">
    <property type="entry name" value="Uracil-DNA glycosylase-like domain"/>
    <property type="match status" value="1"/>
</dbReference>
<feature type="compositionally biased region" description="Low complexity" evidence="2">
    <location>
        <begin position="839"/>
        <end position="859"/>
    </location>
</feature>
<evidence type="ECO:0000256" key="2">
    <source>
        <dbReference type="SAM" id="MobiDB-lite"/>
    </source>
</evidence>
<feature type="compositionally biased region" description="Low complexity" evidence="2">
    <location>
        <begin position="927"/>
        <end position="943"/>
    </location>
</feature>
<dbReference type="InterPro" id="IPR036895">
    <property type="entry name" value="Uracil-DNA_glycosylase-like_sf"/>
</dbReference>